<feature type="region of interest" description="Disordered" evidence="1">
    <location>
        <begin position="249"/>
        <end position="278"/>
    </location>
</feature>
<evidence type="ECO:0000256" key="1">
    <source>
        <dbReference type="SAM" id="MobiDB-lite"/>
    </source>
</evidence>
<feature type="region of interest" description="Disordered" evidence="1">
    <location>
        <begin position="212"/>
        <end position="233"/>
    </location>
</feature>
<sequence length="336" mass="37129">MMEMDVSVHCSAPGKGSSRSPSKIPLSSSSTAAVYETFDGQHYSSETELCQALMKMNVHLAFLRKRIHYAENELKIVIASFDVGLRTATDVTNEQKMTDDARPELELYQKGVNDSGACPIINCARHSVAKVTLKPKVKRSSNNNVTDEFQLPNKRLTANINVNNGNSAINRYQKCGENHNVKGCPIKERLENPTCIICQQTGHLASWRGCPKFPKPRQQPNRDSSRTVIHSAKPFQSKKITEGISFASMVKGDPPQQSPSMATAAGNQHDSSAPNINSNDKDSFGKVLYIIKEFVSIFNSLGGIENVYNSLKNCTPDFQKMQIVLRCFENIGSSIN</sequence>
<feature type="region of interest" description="Disordered" evidence="1">
    <location>
        <begin position="1"/>
        <end position="26"/>
    </location>
</feature>
<proteinExistence type="predicted"/>
<comment type="caution">
    <text evidence="2">The sequence shown here is derived from an EMBL/GenBank/DDBJ whole genome shotgun (WGS) entry which is preliminary data.</text>
</comment>
<reference evidence="2 3" key="1">
    <citation type="submission" date="2021-06" db="EMBL/GenBank/DDBJ databases">
        <title>Caerostris darwini draft genome.</title>
        <authorList>
            <person name="Kono N."/>
            <person name="Arakawa K."/>
        </authorList>
    </citation>
    <scope>NUCLEOTIDE SEQUENCE [LARGE SCALE GENOMIC DNA]</scope>
</reference>
<protein>
    <submittedName>
        <fullName evidence="2">Uncharacterized protein</fullName>
    </submittedName>
</protein>
<dbReference type="Proteomes" id="UP001054837">
    <property type="component" value="Unassembled WGS sequence"/>
</dbReference>
<dbReference type="EMBL" id="BPLQ01010848">
    <property type="protein sequence ID" value="GIY53996.1"/>
    <property type="molecule type" value="Genomic_DNA"/>
</dbReference>
<keyword evidence="3" id="KW-1185">Reference proteome</keyword>
<organism evidence="2 3">
    <name type="scientific">Caerostris darwini</name>
    <dbReference type="NCBI Taxonomy" id="1538125"/>
    <lineage>
        <taxon>Eukaryota</taxon>
        <taxon>Metazoa</taxon>
        <taxon>Ecdysozoa</taxon>
        <taxon>Arthropoda</taxon>
        <taxon>Chelicerata</taxon>
        <taxon>Arachnida</taxon>
        <taxon>Araneae</taxon>
        <taxon>Araneomorphae</taxon>
        <taxon>Entelegynae</taxon>
        <taxon>Araneoidea</taxon>
        <taxon>Araneidae</taxon>
        <taxon>Caerostris</taxon>
    </lineage>
</organism>
<name>A0AAV4U899_9ARAC</name>
<feature type="compositionally biased region" description="Polar residues" evidence="1">
    <location>
        <begin position="258"/>
        <end position="278"/>
    </location>
</feature>
<evidence type="ECO:0000313" key="3">
    <source>
        <dbReference type="Proteomes" id="UP001054837"/>
    </source>
</evidence>
<gene>
    <name evidence="2" type="ORF">CDAR_477111</name>
</gene>
<feature type="compositionally biased region" description="Low complexity" evidence="1">
    <location>
        <begin position="17"/>
        <end position="26"/>
    </location>
</feature>
<feature type="compositionally biased region" description="Polar residues" evidence="1">
    <location>
        <begin position="218"/>
        <end position="228"/>
    </location>
</feature>
<evidence type="ECO:0000313" key="2">
    <source>
        <dbReference type="EMBL" id="GIY53996.1"/>
    </source>
</evidence>
<accession>A0AAV4U899</accession>
<dbReference type="AlphaFoldDB" id="A0AAV4U899"/>